<evidence type="ECO:0000256" key="6">
    <source>
        <dbReference type="ARBA" id="ARBA00023136"/>
    </source>
</evidence>
<comment type="caution">
    <text evidence="10">The sequence shown here is derived from an EMBL/GenBank/DDBJ whole genome shotgun (WGS) entry which is preliminary data.</text>
</comment>
<evidence type="ECO:0000256" key="4">
    <source>
        <dbReference type="ARBA" id="ARBA00022746"/>
    </source>
</evidence>
<dbReference type="Proteomes" id="UP000536685">
    <property type="component" value="Unassembled WGS sequence"/>
</dbReference>
<organism evidence="10 11">
    <name type="scientific">Conyzicola lurida</name>
    <dbReference type="NCBI Taxonomy" id="1172621"/>
    <lineage>
        <taxon>Bacteria</taxon>
        <taxon>Bacillati</taxon>
        <taxon>Actinomycetota</taxon>
        <taxon>Actinomycetes</taxon>
        <taxon>Micrococcales</taxon>
        <taxon>Microbacteriaceae</taxon>
        <taxon>Conyzicola</taxon>
    </lineage>
</organism>
<dbReference type="EMBL" id="JACHMJ010000001">
    <property type="protein sequence ID" value="MBB5845019.1"/>
    <property type="molecule type" value="Genomic_DNA"/>
</dbReference>
<evidence type="ECO:0000256" key="5">
    <source>
        <dbReference type="ARBA" id="ARBA00022989"/>
    </source>
</evidence>
<comment type="pathway">
    <text evidence="2">Carotenoid biosynthesis.</text>
</comment>
<dbReference type="AlphaFoldDB" id="A0A841AUD3"/>
<reference evidence="10 11" key="1">
    <citation type="submission" date="2020-08" db="EMBL/GenBank/DDBJ databases">
        <title>Sequencing the genomes of 1000 actinobacteria strains.</title>
        <authorList>
            <person name="Klenk H.-P."/>
        </authorList>
    </citation>
    <scope>NUCLEOTIDE SEQUENCE [LARGE SCALE GENOMIC DNA]</scope>
    <source>
        <strain evidence="10 11">DSM 105784</strain>
    </source>
</reference>
<keyword evidence="5 9" id="KW-1133">Transmembrane helix</keyword>
<dbReference type="RefSeq" id="WP_184239759.1">
    <property type="nucleotide sequence ID" value="NZ_JACHMJ010000001.1"/>
</dbReference>
<dbReference type="InterPro" id="IPR017825">
    <property type="entry name" value="Lycopene_cyclase_dom"/>
</dbReference>
<evidence type="ECO:0000256" key="3">
    <source>
        <dbReference type="ARBA" id="ARBA00022692"/>
    </source>
</evidence>
<keyword evidence="11" id="KW-1185">Reference proteome</keyword>
<evidence type="ECO:0000313" key="10">
    <source>
        <dbReference type="EMBL" id="MBB5845019.1"/>
    </source>
</evidence>
<keyword evidence="4" id="KW-0125">Carotenoid biosynthesis</keyword>
<evidence type="ECO:0000313" key="11">
    <source>
        <dbReference type="Proteomes" id="UP000536685"/>
    </source>
</evidence>
<name>A0A841AUD3_9MICO</name>
<proteinExistence type="predicted"/>
<feature type="transmembrane region" description="Helical" evidence="9">
    <location>
        <begin position="35"/>
        <end position="59"/>
    </location>
</feature>
<sequence length="134" mass="14564">MGLLYLVALLVALTGMVMLDRRFTLFFWADARRAAVVLVSGLVFFVLWDLAGIGLGIFFRGETDFMTGIQVAPELPVEELFFLALLVYVTMDLYGFACRSLSLSKRGLRLSGPAKPSSTSNTSSPSASSEDGAR</sequence>
<dbReference type="GO" id="GO:0016872">
    <property type="term" value="F:intramolecular lyase activity"/>
    <property type="evidence" value="ECO:0007669"/>
    <property type="project" value="InterPro"/>
</dbReference>
<keyword evidence="6 9" id="KW-0472">Membrane</keyword>
<gene>
    <name evidence="10" type="ORF">HD599_003342</name>
</gene>
<dbReference type="GO" id="GO:0016117">
    <property type="term" value="P:carotenoid biosynthetic process"/>
    <property type="evidence" value="ECO:0007669"/>
    <property type="project" value="UniProtKB-KW"/>
</dbReference>
<feature type="transmembrane region" description="Helical" evidence="9">
    <location>
        <begin position="80"/>
        <end position="97"/>
    </location>
</feature>
<evidence type="ECO:0000256" key="1">
    <source>
        <dbReference type="ARBA" id="ARBA00004141"/>
    </source>
</evidence>
<evidence type="ECO:0000256" key="8">
    <source>
        <dbReference type="SAM" id="MobiDB-lite"/>
    </source>
</evidence>
<dbReference type="GO" id="GO:0045436">
    <property type="term" value="F:lycopene beta cyclase activity"/>
    <property type="evidence" value="ECO:0007669"/>
    <property type="project" value="UniProtKB-ARBA"/>
</dbReference>
<evidence type="ECO:0000256" key="9">
    <source>
        <dbReference type="SAM" id="Phobius"/>
    </source>
</evidence>
<feature type="region of interest" description="Disordered" evidence="8">
    <location>
        <begin position="108"/>
        <end position="134"/>
    </location>
</feature>
<protein>
    <submittedName>
        <fullName evidence="10">Lycopene cyclase domain-containing protein</fullName>
    </submittedName>
</protein>
<comment type="subcellular location">
    <subcellularLocation>
        <location evidence="1">Membrane</location>
        <topology evidence="1">Multi-pass membrane protein</topology>
    </subcellularLocation>
</comment>
<evidence type="ECO:0000256" key="7">
    <source>
        <dbReference type="ARBA" id="ARBA00023235"/>
    </source>
</evidence>
<keyword evidence="7" id="KW-0413">Isomerase</keyword>
<dbReference type="NCBIfam" id="TIGR03462">
    <property type="entry name" value="CarR_dom_SF"/>
    <property type="match status" value="1"/>
</dbReference>
<keyword evidence="3 9" id="KW-0812">Transmembrane</keyword>
<accession>A0A841AUD3</accession>
<evidence type="ECO:0000256" key="2">
    <source>
        <dbReference type="ARBA" id="ARBA00004829"/>
    </source>
</evidence>
<dbReference type="GO" id="GO:0016020">
    <property type="term" value="C:membrane"/>
    <property type="evidence" value="ECO:0007669"/>
    <property type="project" value="UniProtKB-SubCell"/>
</dbReference>